<dbReference type="GO" id="GO:0009507">
    <property type="term" value="C:chloroplast"/>
    <property type="evidence" value="ECO:0007669"/>
    <property type="project" value="TreeGrafter"/>
</dbReference>
<dbReference type="Proteomes" id="UP000554482">
    <property type="component" value="Unassembled WGS sequence"/>
</dbReference>
<accession>A0A7J6UUY9</accession>
<dbReference type="PANTHER" id="PTHR33219">
    <property type="entry name" value="YLMG HOMOLOG PROTEIN 2, CHLOROPLASTIC"/>
    <property type="match status" value="1"/>
</dbReference>
<reference evidence="1 3" key="1">
    <citation type="submission" date="2020-06" db="EMBL/GenBank/DDBJ databases">
        <title>Transcriptomic and genomic resources for Thalictrum thalictroides and T. hernandezii: Facilitating candidate gene discovery in an emerging model plant lineage.</title>
        <authorList>
            <person name="Arias T."/>
            <person name="Riano-Pachon D.M."/>
            <person name="Di Stilio V.S."/>
        </authorList>
    </citation>
    <scope>NUCLEOTIDE SEQUENCE [LARGE SCALE GENOMIC DNA]</scope>
    <source>
        <strain evidence="3">cv. WT478/WT964</strain>
        <strain evidence="1">WT478/WT964</strain>
        <tissue evidence="1">Leaves</tissue>
    </source>
</reference>
<dbReference type="GO" id="GO:0010020">
    <property type="term" value="P:chloroplast fission"/>
    <property type="evidence" value="ECO:0007669"/>
    <property type="project" value="TreeGrafter"/>
</dbReference>
<dbReference type="OrthoDB" id="2066at2759"/>
<dbReference type="AlphaFoldDB" id="A0A7J6UUY9"/>
<sequence length="139" mass="15690">MGRVLKQICVIPKQELFTLEKVQENLVSSASMIGTLFFASVREHPSRPLNTPLTVCAIAMAKLLEIYAGILMVRVLFTWFPNIPWDRWPLSAVRDLCDPYLNLFRNILPPVMGTLDVSPLLAFQVLNILTTILNNMGAY</sequence>
<keyword evidence="3" id="KW-1185">Reference proteome</keyword>
<gene>
    <name evidence="2" type="ORF">FRX31_013873</name>
    <name evidence="1" type="ORF">FRX31_034017</name>
</gene>
<dbReference type="EMBL" id="JABWDY010015856">
    <property type="protein sequence ID" value="KAF5196541.1"/>
    <property type="molecule type" value="Genomic_DNA"/>
</dbReference>
<evidence type="ECO:0000313" key="3">
    <source>
        <dbReference type="Proteomes" id="UP000554482"/>
    </source>
</evidence>
<dbReference type="PANTHER" id="PTHR33219:SF10">
    <property type="entry name" value="OS07G0185300 PROTEIN"/>
    <property type="match status" value="1"/>
</dbReference>
<dbReference type="InterPro" id="IPR003425">
    <property type="entry name" value="CCB3/YggT"/>
</dbReference>
<dbReference type="GO" id="GO:0016020">
    <property type="term" value="C:membrane"/>
    <property type="evidence" value="ECO:0007669"/>
    <property type="project" value="InterPro"/>
</dbReference>
<organism evidence="1 3">
    <name type="scientific">Thalictrum thalictroides</name>
    <name type="common">Rue-anemone</name>
    <name type="synonym">Anemone thalictroides</name>
    <dbReference type="NCBI Taxonomy" id="46969"/>
    <lineage>
        <taxon>Eukaryota</taxon>
        <taxon>Viridiplantae</taxon>
        <taxon>Streptophyta</taxon>
        <taxon>Embryophyta</taxon>
        <taxon>Tracheophyta</taxon>
        <taxon>Spermatophyta</taxon>
        <taxon>Magnoliopsida</taxon>
        <taxon>Ranunculales</taxon>
        <taxon>Ranunculaceae</taxon>
        <taxon>Thalictroideae</taxon>
        <taxon>Thalictrum</taxon>
    </lineage>
</organism>
<protein>
    <submittedName>
        <fullName evidence="1 2">Ylmg-like protein</fullName>
    </submittedName>
</protein>
<comment type="caution">
    <text evidence="1">The sequence shown here is derived from an EMBL/GenBank/DDBJ whole genome shotgun (WGS) entry which is preliminary data.</text>
</comment>
<evidence type="ECO:0000313" key="2">
    <source>
        <dbReference type="EMBL" id="KAF5196541.1"/>
    </source>
</evidence>
<evidence type="ECO:0000313" key="1">
    <source>
        <dbReference type="EMBL" id="KAF5176396.1"/>
    </source>
</evidence>
<proteinExistence type="predicted"/>
<dbReference type="Pfam" id="PF02325">
    <property type="entry name" value="CCB3_YggT"/>
    <property type="match status" value="1"/>
</dbReference>
<dbReference type="EMBL" id="JABWDY010042797">
    <property type="protein sequence ID" value="KAF5176396.1"/>
    <property type="molecule type" value="Genomic_DNA"/>
</dbReference>
<name>A0A7J6UUY9_THATH</name>